<comment type="caution">
    <text evidence="3">The sequence shown here is derived from an EMBL/GenBank/DDBJ whole genome shotgun (WGS) entry which is preliminary data.</text>
</comment>
<sequence>STSASIVVHIPHATLYVVGDLSREEAEEYFEKHVLPRYDMSSWTHVFMRTEGSHNIYYSKKNAMNSKANLTASAE</sequence>
<keyword evidence="1" id="KW-0489">Methyltransferase</keyword>
<keyword evidence="1" id="KW-0808">Transferase</keyword>
<gene>
    <name evidence="3" type="ORF">ALEPTO_LOCUS9184</name>
</gene>
<organism evidence="3 4">
    <name type="scientific">Ambispora leptoticha</name>
    <dbReference type="NCBI Taxonomy" id="144679"/>
    <lineage>
        <taxon>Eukaryota</taxon>
        <taxon>Fungi</taxon>
        <taxon>Fungi incertae sedis</taxon>
        <taxon>Mucoromycota</taxon>
        <taxon>Glomeromycotina</taxon>
        <taxon>Glomeromycetes</taxon>
        <taxon>Archaeosporales</taxon>
        <taxon>Ambisporaceae</taxon>
        <taxon>Ambispora</taxon>
    </lineage>
</organism>
<feature type="non-terminal residue" evidence="3">
    <location>
        <position position="1"/>
    </location>
</feature>
<dbReference type="InterPro" id="IPR004223">
    <property type="entry name" value="VitB12-dep_Met_synth_activ_dom"/>
</dbReference>
<name>A0A9N9GSE8_9GLOM</name>
<dbReference type="AlphaFoldDB" id="A0A9N9GSE8"/>
<keyword evidence="4" id="KW-1185">Reference proteome</keyword>
<accession>A0A9N9GSE8</accession>
<reference evidence="3" key="1">
    <citation type="submission" date="2021-06" db="EMBL/GenBank/DDBJ databases">
        <authorList>
            <person name="Kallberg Y."/>
            <person name="Tangrot J."/>
            <person name="Rosling A."/>
        </authorList>
    </citation>
    <scope>NUCLEOTIDE SEQUENCE</scope>
    <source>
        <strain evidence="3">FL130A</strain>
    </source>
</reference>
<evidence type="ECO:0000313" key="3">
    <source>
        <dbReference type="EMBL" id="CAG8626496.1"/>
    </source>
</evidence>
<proteinExistence type="predicted"/>
<evidence type="ECO:0000259" key="2">
    <source>
        <dbReference type="PROSITE" id="PS50974"/>
    </source>
</evidence>
<dbReference type="PROSITE" id="PS50974">
    <property type="entry name" value="ADOMET_ACTIVATION"/>
    <property type="match status" value="1"/>
</dbReference>
<feature type="domain" description="AdoMet activation" evidence="2">
    <location>
        <begin position="1"/>
        <end position="53"/>
    </location>
</feature>
<dbReference type="GO" id="GO:0008705">
    <property type="term" value="F:methionine synthase activity"/>
    <property type="evidence" value="ECO:0007669"/>
    <property type="project" value="InterPro"/>
</dbReference>
<dbReference type="Proteomes" id="UP000789508">
    <property type="component" value="Unassembled WGS sequence"/>
</dbReference>
<dbReference type="GO" id="GO:0032259">
    <property type="term" value="P:methylation"/>
    <property type="evidence" value="ECO:0007669"/>
    <property type="project" value="UniProtKB-KW"/>
</dbReference>
<protein>
    <submittedName>
        <fullName evidence="3">3477_t:CDS:1</fullName>
    </submittedName>
</protein>
<dbReference type="OrthoDB" id="2305201at2759"/>
<dbReference type="EMBL" id="CAJVPS010006542">
    <property type="protein sequence ID" value="CAG8626496.1"/>
    <property type="molecule type" value="Genomic_DNA"/>
</dbReference>
<evidence type="ECO:0000313" key="4">
    <source>
        <dbReference type="Proteomes" id="UP000789508"/>
    </source>
</evidence>
<evidence type="ECO:0000256" key="1">
    <source>
        <dbReference type="PROSITE-ProRule" id="PRU00346"/>
    </source>
</evidence>